<proteinExistence type="predicted"/>
<keyword evidence="1" id="KW-1133">Transmembrane helix</keyword>
<feature type="transmembrane region" description="Helical" evidence="1">
    <location>
        <begin position="113"/>
        <end position="146"/>
    </location>
</feature>
<reference evidence="2" key="1">
    <citation type="submission" date="2021-05" db="EMBL/GenBank/DDBJ databases">
        <authorList>
            <person name="Alioto T."/>
            <person name="Alioto T."/>
            <person name="Gomez Garrido J."/>
        </authorList>
    </citation>
    <scope>NUCLEOTIDE SEQUENCE</scope>
</reference>
<sequence length="163" mass="18310">MVSQESFRKMGYIYAGVGSISSLLLLINSSLLVEEKDSISIACLFFAIFSMTFDILLIVGIIWQRNQLVIVHLIWVAFSYVLLVITLFVYGVILGKRAATYELVQKSDFQGDLMMALTALHITSFALLSIFYAFIAWILNGVIGAYSETRKTIDAKNTNLYIE</sequence>
<organism evidence="2">
    <name type="scientific">Culex pipiens</name>
    <name type="common">House mosquito</name>
    <dbReference type="NCBI Taxonomy" id="7175"/>
    <lineage>
        <taxon>Eukaryota</taxon>
        <taxon>Metazoa</taxon>
        <taxon>Ecdysozoa</taxon>
        <taxon>Arthropoda</taxon>
        <taxon>Hexapoda</taxon>
        <taxon>Insecta</taxon>
        <taxon>Pterygota</taxon>
        <taxon>Neoptera</taxon>
        <taxon>Endopterygota</taxon>
        <taxon>Diptera</taxon>
        <taxon>Nematocera</taxon>
        <taxon>Culicoidea</taxon>
        <taxon>Culicidae</taxon>
        <taxon>Culicinae</taxon>
        <taxon>Culicini</taxon>
        <taxon>Culex</taxon>
        <taxon>Culex</taxon>
    </lineage>
</organism>
<evidence type="ECO:0000256" key="1">
    <source>
        <dbReference type="SAM" id="Phobius"/>
    </source>
</evidence>
<accession>A0A8D8BBT3</accession>
<protein>
    <submittedName>
        <fullName evidence="2">(northern house mosquito) hypothetical protein</fullName>
    </submittedName>
</protein>
<dbReference type="EMBL" id="HBUE01065706">
    <property type="protein sequence ID" value="CAG6470620.1"/>
    <property type="molecule type" value="Transcribed_RNA"/>
</dbReference>
<feature type="transmembrane region" description="Helical" evidence="1">
    <location>
        <begin position="70"/>
        <end position="93"/>
    </location>
</feature>
<evidence type="ECO:0000313" key="2">
    <source>
        <dbReference type="EMBL" id="CAG6470620.1"/>
    </source>
</evidence>
<feature type="transmembrane region" description="Helical" evidence="1">
    <location>
        <begin position="12"/>
        <end position="33"/>
    </location>
</feature>
<keyword evidence="1" id="KW-0472">Membrane</keyword>
<feature type="transmembrane region" description="Helical" evidence="1">
    <location>
        <begin position="39"/>
        <end position="63"/>
    </location>
</feature>
<name>A0A8D8BBT3_CULPI</name>
<keyword evidence="1" id="KW-0812">Transmembrane</keyword>
<dbReference type="AlphaFoldDB" id="A0A8D8BBT3"/>